<dbReference type="EC" id="6.3.5.1" evidence="3"/>
<sequence length="259" mass="28047">MFLGGNLKTGITISLAQIPVARGDLCENLKHHLKMIEQSSYHNADVVVFPELSLTGYELDLVAKLAVDPEPSNFKELSQASVDHEIIVIAGCPLSSDCSSKPTIGAVICFPDGVIQFYAKQFLHTGEEKYCSYGSTDYFFKVNGYQIALAICADFTQLEHSQQARALGADIYVVSALISDSGFEVDSKILSEIAVEHGFPVFLSNHISATGGWNTCGKSSVWNSYGDLVVNSSSKDSGLVLCSLVGSEIEASKTYKRLR</sequence>
<feature type="domain" description="CN hydrolase" evidence="2">
    <location>
        <begin position="11"/>
        <end position="259"/>
    </location>
</feature>
<reference evidence="3" key="1">
    <citation type="submission" date="2021-12" db="EMBL/GenBank/DDBJ databases">
        <authorList>
            <person name="Rodrigo-Torres L."/>
            <person name="Arahal R. D."/>
            <person name="Lucena T."/>
        </authorList>
    </citation>
    <scope>NUCLEOTIDE SEQUENCE</scope>
    <source>
        <strain evidence="3">CECT 8226</strain>
    </source>
</reference>
<protein>
    <submittedName>
        <fullName evidence="3">Glutamine-dependent NAD(+) synthetase</fullName>
        <ecNumber evidence="3">6.3.5.1</ecNumber>
    </submittedName>
</protein>
<accession>A0ABN8DIS9</accession>
<dbReference type="Pfam" id="PF00795">
    <property type="entry name" value="CN_hydrolase"/>
    <property type="match status" value="1"/>
</dbReference>
<dbReference type="EMBL" id="CAKLCM010000002">
    <property type="protein sequence ID" value="CAH0526665.1"/>
    <property type="molecule type" value="Genomic_DNA"/>
</dbReference>
<dbReference type="Proteomes" id="UP000838160">
    <property type="component" value="Unassembled WGS sequence"/>
</dbReference>
<proteinExistence type="predicted"/>
<dbReference type="InterPro" id="IPR036526">
    <property type="entry name" value="C-N_Hydrolase_sf"/>
</dbReference>
<name>A0ABN8DIS9_9VIBR</name>
<dbReference type="GO" id="GO:0003952">
    <property type="term" value="F:NAD+ synthase (glutamine-hydrolyzing) activity"/>
    <property type="evidence" value="ECO:0007669"/>
    <property type="project" value="UniProtKB-EC"/>
</dbReference>
<dbReference type="PROSITE" id="PS50263">
    <property type="entry name" value="CN_HYDROLASE"/>
    <property type="match status" value="1"/>
</dbReference>
<evidence type="ECO:0000313" key="3">
    <source>
        <dbReference type="EMBL" id="CAH0526665.1"/>
    </source>
</evidence>
<organism evidence="3 4">
    <name type="scientific">Vibrio hippocampi</name>
    <dbReference type="NCBI Taxonomy" id="654686"/>
    <lineage>
        <taxon>Bacteria</taxon>
        <taxon>Pseudomonadati</taxon>
        <taxon>Pseudomonadota</taxon>
        <taxon>Gammaproteobacteria</taxon>
        <taxon>Vibrionales</taxon>
        <taxon>Vibrionaceae</taxon>
        <taxon>Vibrio</taxon>
    </lineage>
</organism>
<evidence type="ECO:0000313" key="4">
    <source>
        <dbReference type="Proteomes" id="UP000838160"/>
    </source>
</evidence>
<evidence type="ECO:0000259" key="2">
    <source>
        <dbReference type="PROSITE" id="PS50263"/>
    </source>
</evidence>
<dbReference type="InterPro" id="IPR050345">
    <property type="entry name" value="Aliph_Amidase/BUP"/>
</dbReference>
<keyword evidence="4" id="KW-1185">Reference proteome</keyword>
<dbReference type="SUPFAM" id="SSF56317">
    <property type="entry name" value="Carbon-nitrogen hydrolase"/>
    <property type="match status" value="1"/>
</dbReference>
<dbReference type="Gene3D" id="3.60.110.10">
    <property type="entry name" value="Carbon-nitrogen hydrolase"/>
    <property type="match status" value="1"/>
</dbReference>
<gene>
    <name evidence="3" type="primary">nadE_1</name>
    <name evidence="3" type="ORF">VHP8226_02035</name>
</gene>
<dbReference type="InterPro" id="IPR003010">
    <property type="entry name" value="C-N_Hydrolase"/>
</dbReference>
<dbReference type="CDD" id="cd07197">
    <property type="entry name" value="nitrilase"/>
    <property type="match status" value="1"/>
</dbReference>
<keyword evidence="3" id="KW-0436">Ligase</keyword>
<dbReference type="PANTHER" id="PTHR43674:SF2">
    <property type="entry name" value="BETA-UREIDOPROPIONASE"/>
    <property type="match status" value="1"/>
</dbReference>
<comment type="caution">
    <text evidence="3">The sequence shown here is derived from an EMBL/GenBank/DDBJ whole genome shotgun (WGS) entry which is preliminary data.</text>
</comment>
<evidence type="ECO:0000256" key="1">
    <source>
        <dbReference type="ARBA" id="ARBA00022801"/>
    </source>
</evidence>
<keyword evidence="1" id="KW-0378">Hydrolase</keyword>
<dbReference type="PANTHER" id="PTHR43674">
    <property type="entry name" value="NITRILASE C965.09-RELATED"/>
    <property type="match status" value="1"/>
</dbReference>